<proteinExistence type="predicted"/>
<evidence type="ECO:0000313" key="1">
    <source>
        <dbReference type="EMBL" id="CAH2714444.1"/>
    </source>
</evidence>
<comment type="caution">
    <text evidence="1">The sequence shown here is derived from an EMBL/GenBank/DDBJ whole genome shotgun (WGS) entry which is preliminary data.</text>
</comment>
<organism evidence="1 2">
    <name type="scientific">Neobacillus rhizosphaerae</name>
    <dbReference type="NCBI Taxonomy" id="2880965"/>
    <lineage>
        <taxon>Bacteria</taxon>
        <taxon>Bacillati</taxon>
        <taxon>Bacillota</taxon>
        <taxon>Bacilli</taxon>
        <taxon>Bacillales</taxon>
        <taxon>Bacillaceae</taxon>
        <taxon>Neobacillus</taxon>
    </lineage>
</organism>
<dbReference type="Proteomes" id="UP000838308">
    <property type="component" value="Unassembled WGS sequence"/>
</dbReference>
<accession>A0ABN8KLW8</accession>
<protein>
    <submittedName>
        <fullName evidence="1">Uncharacterized protein</fullName>
    </submittedName>
</protein>
<reference evidence="1" key="1">
    <citation type="submission" date="2022-04" db="EMBL/GenBank/DDBJ databases">
        <authorList>
            <person name="Criscuolo A."/>
        </authorList>
    </citation>
    <scope>NUCLEOTIDE SEQUENCE</scope>
    <source>
        <strain evidence="1">CIP111895</strain>
    </source>
</reference>
<gene>
    <name evidence="1" type="ORF">BACCIP111895_01607</name>
</gene>
<dbReference type="EMBL" id="CALBWS010000007">
    <property type="protein sequence ID" value="CAH2714444.1"/>
    <property type="molecule type" value="Genomic_DNA"/>
</dbReference>
<name>A0ABN8KLW8_9BACI</name>
<evidence type="ECO:0000313" key="2">
    <source>
        <dbReference type="Proteomes" id="UP000838308"/>
    </source>
</evidence>
<keyword evidence="2" id="KW-1185">Reference proteome</keyword>
<sequence length="47" mass="5626">MRIMVDNHVLHQRVDSFTLGGPLSFLLYPNYSYILSRKIEDVMKKLW</sequence>